<keyword evidence="1 2" id="KW-0456">Lyase</keyword>
<evidence type="ECO:0000313" key="4">
    <source>
        <dbReference type="Proteomes" id="UP000578622"/>
    </source>
</evidence>
<evidence type="ECO:0000313" key="3">
    <source>
        <dbReference type="EMBL" id="MBA8850579.1"/>
    </source>
</evidence>
<dbReference type="SMART" id="SM01130">
    <property type="entry name" value="DHDPS"/>
    <property type="match status" value="1"/>
</dbReference>
<dbReference type="Pfam" id="PF00701">
    <property type="entry name" value="DHDPS"/>
    <property type="match status" value="1"/>
</dbReference>
<dbReference type="Gene3D" id="3.20.20.70">
    <property type="entry name" value="Aldolase class I"/>
    <property type="match status" value="1"/>
</dbReference>
<dbReference type="GO" id="GO:0008840">
    <property type="term" value="F:4-hydroxy-tetrahydrodipicolinate synthase activity"/>
    <property type="evidence" value="ECO:0007669"/>
    <property type="project" value="UniProtKB-EC"/>
</dbReference>
<keyword evidence="4" id="KW-1185">Reference proteome</keyword>
<dbReference type="InterPro" id="IPR013785">
    <property type="entry name" value="Aldolase_TIM"/>
</dbReference>
<organism evidence="3 4">
    <name type="scientific">Brucella intermedia</name>
    <dbReference type="NCBI Taxonomy" id="94625"/>
    <lineage>
        <taxon>Bacteria</taxon>
        <taxon>Pseudomonadati</taxon>
        <taxon>Pseudomonadota</taxon>
        <taxon>Alphaproteobacteria</taxon>
        <taxon>Hyphomicrobiales</taxon>
        <taxon>Brucellaceae</taxon>
        <taxon>Brucella/Ochrobactrum group</taxon>
        <taxon>Brucella</taxon>
    </lineage>
</organism>
<dbReference type="EMBL" id="JACGXG010000002">
    <property type="protein sequence ID" value="MBA8850579.1"/>
    <property type="molecule type" value="Genomic_DNA"/>
</dbReference>
<dbReference type="SUPFAM" id="SSF51569">
    <property type="entry name" value="Aldolase"/>
    <property type="match status" value="1"/>
</dbReference>
<reference evidence="3 4" key="1">
    <citation type="submission" date="2020-07" db="EMBL/GenBank/DDBJ databases">
        <title>Genomic Encyclopedia of Type Strains, Phase IV (KMG-V): Genome sequencing to study the core and pangenomes of soil and plant-associated prokaryotes.</title>
        <authorList>
            <person name="Whitman W."/>
        </authorList>
    </citation>
    <scope>NUCLEOTIDE SEQUENCE [LARGE SCALE GENOMIC DNA]</scope>
    <source>
        <strain evidence="3 4">RH4WT92</strain>
    </source>
</reference>
<dbReference type="InterPro" id="IPR002220">
    <property type="entry name" value="DapA-like"/>
</dbReference>
<evidence type="ECO:0000256" key="1">
    <source>
        <dbReference type="ARBA" id="ARBA00023239"/>
    </source>
</evidence>
<proteinExistence type="inferred from homology"/>
<comment type="caution">
    <text evidence="3">The sequence shown here is derived from an EMBL/GenBank/DDBJ whole genome shotgun (WGS) entry which is preliminary data.</text>
</comment>
<comment type="similarity">
    <text evidence="2">Belongs to the DapA family.</text>
</comment>
<evidence type="ECO:0000256" key="2">
    <source>
        <dbReference type="PIRNR" id="PIRNR001365"/>
    </source>
</evidence>
<dbReference type="PIRSF" id="PIRSF001365">
    <property type="entry name" value="DHDPS"/>
    <property type="match status" value="1"/>
</dbReference>
<dbReference type="PANTHER" id="PTHR12128:SF19">
    <property type="entry name" value="5-DEHYDRO-4-DEOXYGLUCARATE DEHYDRATASE 2-RELATED"/>
    <property type="match status" value="1"/>
</dbReference>
<dbReference type="PANTHER" id="PTHR12128">
    <property type="entry name" value="DIHYDRODIPICOLINATE SYNTHASE"/>
    <property type="match status" value="1"/>
</dbReference>
<dbReference type="EC" id="4.3.3.7" evidence="3"/>
<accession>A0ABR6AML5</accession>
<dbReference type="Proteomes" id="UP000578622">
    <property type="component" value="Unassembled WGS sequence"/>
</dbReference>
<sequence>MMDLAGYRRVLRGISGVHATAYDARGEIDAGLTGEIVGRIAQAGVHNIVTGGNTGEFYSLTEDEVIRLQAIAIAAVDGKAAVTAAAGRSVREAIRVASAAGKAGADGVMIHHPLDPFAAPHAQVDYFIAIAEAIDLPIVAYIRSDLIPLDEMVRLATHPKVAGVKFASQNTMLFFECCRATKGMEATWICGLAESWALPFYALGGRGFTSGLVNVAPKRSLAVWNALEAGDFARARAVVESIADFETMRTKYRNGANVTVVKEALQIQGLDVGEVRLPGLPQLEANDRETLRKIVSGWETDGIV</sequence>
<name>A0ABR6AML5_9HYPH</name>
<gene>
    <name evidence="3" type="ORF">FHW20_001514</name>
</gene>
<dbReference type="CDD" id="cd00408">
    <property type="entry name" value="DHDPS-like"/>
    <property type="match status" value="1"/>
</dbReference>
<protein>
    <submittedName>
        <fullName evidence="3">4-hydroxy-tetrahydrodipicolinate synthase</fullName>
        <ecNumber evidence="3">4.3.3.7</ecNumber>
    </submittedName>
</protein>